<name>J3ND08_ORYBR</name>
<reference evidence="2" key="2">
    <citation type="submission" date="2013-04" db="UniProtKB">
        <authorList>
            <consortium name="EnsemblPlants"/>
        </authorList>
    </citation>
    <scope>IDENTIFICATION</scope>
</reference>
<dbReference type="EnsemblPlants" id="OB12G18660.1">
    <property type="protein sequence ID" value="OB12G18660.1"/>
    <property type="gene ID" value="OB12G18660"/>
</dbReference>
<evidence type="ECO:0000313" key="2">
    <source>
        <dbReference type="EnsemblPlants" id="OB12G18660.1"/>
    </source>
</evidence>
<keyword evidence="3" id="KW-1185">Reference proteome</keyword>
<reference evidence="2" key="1">
    <citation type="journal article" date="2013" name="Nat. Commun.">
        <title>Whole-genome sequencing of Oryza brachyantha reveals mechanisms underlying Oryza genome evolution.</title>
        <authorList>
            <person name="Chen J."/>
            <person name="Huang Q."/>
            <person name="Gao D."/>
            <person name="Wang J."/>
            <person name="Lang Y."/>
            <person name="Liu T."/>
            <person name="Li B."/>
            <person name="Bai Z."/>
            <person name="Luis Goicoechea J."/>
            <person name="Liang C."/>
            <person name="Chen C."/>
            <person name="Zhang W."/>
            <person name="Sun S."/>
            <person name="Liao Y."/>
            <person name="Zhang X."/>
            <person name="Yang L."/>
            <person name="Song C."/>
            <person name="Wang M."/>
            <person name="Shi J."/>
            <person name="Liu G."/>
            <person name="Liu J."/>
            <person name="Zhou H."/>
            <person name="Zhou W."/>
            <person name="Yu Q."/>
            <person name="An N."/>
            <person name="Chen Y."/>
            <person name="Cai Q."/>
            <person name="Wang B."/>
            <person name="Liu B."/>
            <person name="Min J."/>
            <person name="Huang Y."/>
            <person name="Wu H."/>
            <person name="Li Z."/>
            <person name="Zhang Y."/>
            <person name="Yin Y."/>
            <person name="Song W."/>
            <person name="Jiang J."/>
            <person name="Jackson S.A."/>
            <person name="Wing R.A."/>
            <person name="Wang J."/>
            <person name="Chen M."/>
        </authorList>
    </citation>
    <scope>NUCLEOTIDE SEQUENCE [LARGE SCALE GENOMIC DNA]</scope>
    <source>
        <strain evidence="2">cv. IRGC 101232</strain>
    </source>
</reference>
<dbReference type="Proteomes" id="UP000006038">
    <property type="component" value="Chromosome 12"/>
</dbReference>
<dbReference type="HOGENOM" id="CLU_2149723_0_0_1"/>
<protein>
    <submittedName>
        <fullName evidence="2">Uncharacterized protein</fullName>
    </submittedName>
</protein>
<feature type="region of interest" description="Disordered" evidence="1">
    <location>
        <begin position="33"/>
        <end position="55"/>
    </location>
</feature>
<evidence type="ECO:0000256" key="1">
    <source>
        <dbReference type="SAM" id="MobiDB-lite"/>
    </source>
</evidence>
<organism evidence="2">
    <name type="scientific">Oryza brachyantha</name>
    <name type="common">malo sina</name>
    <dbReference type="NCBI Taxonomy" id="4533"/>
    <lineage>
        <taxon>Eukaryota</taxon>
        <taxon>Viridiplantae</taxon>
        <taxon>Streptophyta</taxon>
        <taxon>Embryophyta</taxon>
        <taxon>Tracheophyta</taxon>
        <taxon>Spermatophyta</taxon>
        <taxon>Magnoliopsida</taxon>
        <taxon>Liliopsida</taxon>
        <taxon>Poales</taxon>
        <taxon>Poaceae</taxon>
        <taxon>BOP clade</taxon>
        <taxon>Oryzoideae</taxon>
        <taxon>Oryzeae</taxon>
        <taxon>Oryzinae</taxon>
        <taxon>Oryza</taxon>
    </lineage>
</organism>
<accession>J3ND08</accession>
<sequence>MANTATEIVELDEATGLGVAPMMARVSRTAGLGDTTGVRAKGTCPGAATSPDPLPTNLAKRTVAVAAAPLPSVATASGGLPVTTIAVSKKTAPNLAMALQMSTVSKALQMQL</sequence>
<proteinExistence type="predicted"/>
<dbReference type="Gramene" id="OB12G18660.1">
    <property type="protein sequence ID" value="OB12G18660.1"/>
    <property type="gene ID" value="OB12G18660"/>
</dbReference>
<evidence type="ECO:0000313" key="3">
    <source>
        <dbReference type="Proteomes" id="UP000006038"/>
    </source>
</evidence>
<dbReference type="AlphaFoldDB" id="J3ND08"/>